<protein>
    <submittedName>
        <fullName evidence="1">Uncharacterized protein</fullName>
    </submittedName>
</protein>
<reference evidence="1" key="1">
    <citation type="submission" date="2023-06" db="EMBL/GenBank/DDBJ databases">
        <title>Genomic analysis of the entomopathogenic nematode Steinernema hermaphroditum.</title>
        <authorList>
            <person name="Schwarz E.M."/>
            <person name="Heppert J.K."/>
            <person name="Baniya A."/>
            <person name="Schwartz H.T."/>
            <person name="Tan C.-H."/>
            <person name="Antoshechkin I."/>
            <person name="Sternberg P.W."/>
            <person name="Goodrich-Blair H."/>
            <person name="Dillman A.R."/>
        </authorList>
    </citation>
    <scope>NUCLEOTIDE SEQUENCE</scope>
    <source>
        <strain evidence="1">PS9179</strain>
        <tissue evidence="1">Whole animal</tissue>
    </source>
</reference>
<accession>A0AA39LAP9</accession>
<proteinExistence type="predicted"/>
<dbReference type="AlphaFoldDB" id="A0AA39LAP9"/>
<keyword evidence="2" id="KW-1185">Reference proteome</keyword>
<evidence type="ECO:0000313" key="2">
    <source>
        <dbReference type="Proteomes" id="UP001175271"/>
    </source>
</evidence>
<name>A0AA39LAP9_9BILA</name>
<comment type="caution">
    <text evidence="1">The sequence shown here is derived from an EMBL/GenBank/DDBJ whole genome shotgun (WGS) entry which is preliminary data.</text>
</comment>
<gene>
    <name evidence="1" type="ORF">QR680_019290</name>
</gene>
<organism evidence="1 2">
    <name type="scientific">Steinernema hermaphroditum</name>
    <dbReference type="NCBI Taxonomy" id="289476"/>
    <lineage>
        <taxon>Eukaryota</taxon>
        <taxon>Metazoa</taxon>
        <taxon>Ecdysozoa</taxon>
        <taxon>Nematoda</taxon>
        <taxon>Chromadorea</taxon>
        <taxon>Rhabditida</taxon>
        <taxon>Tylenchina</taxon>
        <taxon>Panagrolaimomorpha</taxon>
        <taxon>Strongyloidoidea</taxon>
        <taxon>Steinernematidae</taxon>
        <taxon>Steinernema</taxon>
    </lineage>
</organism>
<dbReference type="Proteomes" id="UP001175271">
    <property type="component" value="Unassembled WGS sequence"/>
</dbReference>
<dbReference type="EMBL" id="JAUCMV010000006">
    <property type="protein sequence ID" value="KAK0390303.1"/>
    <property type="molecule type" value="Genomic_DNA"/>
</dbReference>
<evidence type="ECO:0000313" key="1">
    <source>
        <dbReference type="EMBL" id="KAK0390303.1"/>
    </source>
</evidence>
<sequence>MASSCHHVFQWDVHVTRPVFRCRRLPVRPGLRGRARSINSLSNSAVLVSEVRGFAFAVGQEAGSLQRDSVMTLLDGCREIGCVPGQSVGLAVVNCRYVATLPYSSANPPVLSTRYTVDTPVTTILSRRHSLYLLRLDFSPVF</sequence>